<dbReference type="Gene3D" id="3.20.20.190">
    <property type="entry name" value="Phosphatidylinositol (PI) phosphodiesterase"/>
    <property type="match status" value="1"/>
</dbReference>
<dbReference type="RefSeq" id="WP_211325771.1">
    <property type="nucleotide sequence ID" value="NZ_QNRR01000025.1"/>
</dbReference>
<evidence type="ECO:0000259" key="2">
    <source>
        <dbReference type="PROSITE" id="PS51704"/>
    </source>
</evidence>
<evidence type="ECO:0000313" key="4">
    <source>
        <dbReference type="Proteomes" id="UP000253426"/>
    </source>
</evidence>
<feature type="domain" description="GP-PDE" evidence="2">
    <location>
        <begin position="30"/>
        <end position="273"/>
    </location>
</feature>
<keyword evidence="1" id="KW-0732">Signal</keyword>
<protein>
    <submittedName>
        <fullName evidence="3">Glycerophosphoryl diester phosphodiesterase</fullName>
    </submittedName>
</protein>
<dbReference type="SUPFAM" id="SSF51695">
    <property type="entry name" value="PLC-like phosphodiesterases"/>
    <property type="match status" value="1"/>
</dbReference>
<dbReference type="GO" id="GO:0006629">
    <property type="term" value="P:lipid metabolic process"/>
    <property type="evidence" value="ECO:0007669"/>
    <property type="project" value="InterPro"/>
</dbReference>
<sequence length="276" mass="30107">MTPRTLLQRYARPLMAAALATAAALPCAATEIIAHRGYSAKAPENTVGAFNLAWESGTDACELDLYLTKDGQIVILHDKDTKRTTGVSKVVAESTMEELIQLDAGSWKDPKWKEEKIPVLQQCLATLPEGNKRFYLEIKCGPEVVPALARTLGPWQSRANQLAVISFNAEAAAATKKALPWMKVYLLAGGKDKEKKPRTDVTPFIEQAKKLGLDGLDLGQDWPWSEAFVKQIRDAGLGVLVWTVNDPAKAKELAAMGVEGITTDDPVLIREALAKK</sequence>
<proteinExistence type="predicted"/>
<dbReference type="CDD" id="cd08582">
    <property type="entry name" value="GDPD_like_2"/>
    <property type="match status" value="1"/>
</dbReference>
<reference evidence="3 4" key="1">
    <citation type="submission" date="2018-06" db="EMBL/GenBank/DDBJ databases">
        <title>Genomic Encyclopedia of Type Strains, Phase IV (KMG-IV): sequencing the most valuable type-strain genomes for metagenomic binning, comparative biology and taxonomic classification.</title>
        <authorList>
            <person name="Goeker M."/>
        </authorList>
    </citation>
    <scope>NUCLEOTIDE SEQUENCE [LARGE SCALE GENOMIC DNA]</scope>
    <source>
        <strain evidence="3 4">DSM 25532</strain>
    </source>
</reference>
<dbReference type="AlphaFoldDB" id="A0A366H100"/>
<dbReference type="InterPro" id="IPR030395">
    <property type="entry name" value="GP_PDE_dom"/>
</dbReference>
<comment type="caution">
    <text evidence="3">The sequence shown here is derived from an EMBL/GenBank/DDBJ whole genome shotgun (WGS) entry which is preliminary data.</text>
</comment>
<keyword evidence="4" id="KW-1185">Reference proteome</keyword>
<dbReference type="Proteomes" id="UP000253426">
    <property type="component" value="Unassembled WGS sequence"/>
</dbReference>
<feature type="signal peptide" evidence="1">
    <location>
        <begin position="1"/>
        <end position="28"/>
    </location>
</feature>
<dbReference type="EMBL" id="QNRR01000025">
    <property type="protein sequence ID" value="RBP35177.1"/>
    <property type="molecule type" value="Genomic_DNA"/>
</dbReference>
<dbReference type="InterPro" id="IPR017946">
    <property type="entry name" value="PLC-like_Pdiesterase_TIM-brl"/>
</dbReference>
<accession>A0A366H100</accession>
<dbReference type="PANTHER" id="PTHR46211">
    <property type="entry name" value="GLYCEROPHOSPHORYL DIESTER PHOSPHODIESTERASE"/>
    <property type="match status" value="1"/>
</dbReference>
<dbReference type="Pfam" id="PF03009">
    <property type="entry name" value="GDPD"/>
    <property type="match status" value="1"/>
</dbReference>
<name>A0A366H100_9BACT</name>
<dbReference type="PROSITE" id="PS51704">
    <property type="entry name" value="GP_PDE"/>
    <property type="match status" value="1"/>
</dbReference>
<dbReference type="GO" id="GO:0008081">
    <property type="term" value="F:phosphoric diester hydrolase activity"/>
    <property type="evidence" value="ECO:0007669"/>
    <property type="project" value="InterPro"/>
</dbReference>
<organism evidence="3 4">
    <name type="scientific">Roseimicrobium gellanilyticum</name>
    <dbReference type="NCBI Taxonomy" id="748857"/>
    <lineage>
        <taxon>Bacteria</taxon>
        <taxon>Pseudomonadati</taxon>
        <taxon>Verrucomicrobiota</taxon>
        <taxon>Verrucomicrobiia</taxon>
        <taxon>Verrucomicrobiales</taxon>
        <taxon>Verrucomicrobiaceae</taxon>
        <taxon>Roseimicrobium</taxon>
    </lineage>
</organism>
<evidence type="ECO:0000256" key="1">
    <source>
        <dbReference type="SAM" id="SignalP"/>
    </source>
</evidence>
<feature type="chain" id="PRO_5016686608" evidence="1">
    <location>
        <begin position="29"/>
        <end position="276"/>
    </location>
</feature>
<dbReference type="PANTHER" id="PTHR46211:SF1">
    <property type="entry name" value="GLYCEROPHOSPHODIESTER PHOSPHODIESTERASE, CYTOPLASMIC"/>
    <property type="match status" value="1"/>
</dbReference>
<gene>
    <name evidence="3" type="ORF">DES53_1253</name>
</gene>
<evidence type="ECO:0000313" key="3">
    <source>
        <dbReference type="EMBL" id="RBP35177.1"/>
    </source>
</evidence>